<feature type="compositionally biased region" description="Gly residues" evidence="1">
    <location>
        <begin position="112"/>
        <end position="122"/>
    </location>
</feature>
<accession>A0ABS9YCC2</accession>
<keyword evidence="2" id="KW-0472">Membrane</keyword>
<protein>
    <submittedName>
        <fullName evidence="3">DUF6479 family protein</fullName>
    </submittedName>
</protein>
<evidence type="ECO:0000256" key="2">
    <source>
        <dbReference type="SAM" id="Phobius"/>
    </source>
</evidence>
<keyword evidence="2" id="KW-0812">Transmembrane</keyword>
<reference evidence="3" key="1">
    <citation type="submission" date="2022-03" db="EMBL/GenBank/DDBJ databases">
        <title>Streptomyces 7R015 and 7R016 isolated from Barleria lupulina in Thailand.</title>
        <authorList>
            <person name="Kanchanasin P."/>
            <person name="Phongsopitanun W."/>
            <person name="Tanasupawat S."/>
        </authorList>
    </citation>
    <scope>NUCLEOTIDE SEQUENCE</scope>
    <source>
        <strain evidence="3">7R015</strain>
    </source>
</reference>
<dbReference type="InterPro" id="IPR045513">
    <property type="entry name" value="DUF6479"/>
</dbReference>
<evidence type="ECO:0000313" key="3">
    <source>
        <dbReference type="EMBL" id="MCI3274853.1"/>
    </source>
</evidence>
<keyword evidence="4" id="KW-1185">Reference proteome</keyword>
<evidence type="ECO:0000256" key="1">
    <source>
        <dbReference type="SAM" id="MobiDB-lite"/>
    </source>
</evidence>
<dbReference type="EMBL" id="JALDAY010000008">
    <property type="protein sequence ID" value="MCI3274853.1"/>
    <property type="molecule type" value="Genomic_DNA"/>
</dbReference>
<feature type="compositionally biased region" description="Basic and acidic residues" evidence="1">
    <location>
        <begin position="89"/>
        <end position="100"/>
    </location>
</feature>
<keyword evidence="2" id="KW-1133">Transmembrane helix</keyword>
<evidence type="ECO:0000313" key="4">
    <source>
        <dbReference type="Proteomes" id="UP001165269"/>
    </source>
</evidence>
<gene>
    <name evidence="3" type="ORF">MQP27_27585</name>
</gene>
<dbReference type="Proteomes" id="UP001165269">
    <property type="component" value="Unassembled WGS sequence"/>
</dbReference>
<feature type="compositionally biased region" description="Basic and acidic residues" evidence="1">
    <location>
        <begin position="45"/>
        <end position="56"/>
    </location>
</feature>
<feature type="transmembrane region" description="Helical" evidence="2">
    <location>
        <begin position="15"/>
        <end position="36"/>
    </location>
</feature>
<sequence>MSTATFVVAATSSEVLNVIAAFVGGLIIAGALIWAVQFGMRVRDRELPRPNPDEQPHLPADGPVWETREMREPDEVPRAQDGQRLMPYDLHHSGSRTGRDQHRRRWLPGSSGSFGSGGLGHS</sequence>
<proteinExistence type="predicted"/>
<feature type="compositionally biased region" description="Basic and acidic residues" evidence="1">
    <location>
        <begin position="66"/>
        <end position="78"/>
    </location>
</feature>
<name>A0ABS9YCC2_9ACTN</name>
<feature type="region of interest" description="Disordered" evidence="1">
    <location>
        <begin position="45"/>
        <end position="122"/>
    </location>
</feature>
<comment type="caution">
    <text evidence="3">The sequence shown here is derived from an EMBL/GenBank/DDBJ whole genome shotgun (WGS) entry which is preliminary data.</text>
</comment>
<organism evidence="3 4">
    <name type="scientific">Streptomyces cylindrosporus</name>
    <dbReference type="NCBI Taxonomy" id="2927583"/>
    <lineage>
        <taxon>Bacteria</taxon>
        <taxon>Bacillati</taxon>
        <taxon>Actinomycetota</taxon>
        <taxon>Actinomycetes</taxon>
        <taxon>Kitasatosporales</taxon>
        <taxon>Streptomycetaceae</taxon>
        <taxon>Streptomyces</taxon>
    </lineage>
</organism>
<dbReference type="Pfam" id="PF20087">
    <property type="entry name" value="DUF6479"/>
    <property type="match status" value="1"/>
</dbReference>
<dbReference type="RefSeq" id="WP_242768607.1">
    <property type="nucleotide sequence ID" value="NZ_JALDAY010000008.1"/>
</dbReference>